<keyword evidence="9 12" id="KW-0238">DNA-binding</keyword>
<accession>E1X662</accession>
<dbReference type="InterPro" id="IPR027417">
    <property type="entry name" value="P-loop_NTPase"/>
</dbReference>
<evidence type="ECO:0000313" key="15">
    <source>
        <dbReference type="Proteomes" id="UP000008963"/>
    </source>
</evidence>
<evidence type="ECO:0000256" key="11">
    <source>
        <dbReference type="ARBA" id="ARBA00048988"/>
    </source>
</evidence>
<evidence type="ECO:0000313" key="14">
    <source>
        <dbReference type="EMBL" id="CBW27407.1"/>
    </source>
</evidence>
<dbReference type="FunFam" id="3.40.50.300:FF:000489">
    <property type="entry name" value="Primosome assembly protein PriA"/>
    <property type="match status" value="1"/>
</dbReference>
<feature type="binding site" evidence="12">
    <location>
        <position position="381"/>
    </location>
    <ligand>
        <name>Zn(2+)</name>
        <dbReference type="ChEBI" id="CHEBI:29105"/>
        <label>1</label>
    </ligand>
</feature>
<name>E1X662_HALMS</name>
<feature type="binding site" evidence="12">
    <location>
        <position position="418"/>
    </location>
    <ligand>
        <name>Zn(2+)</name>
        <dbReference type="ChEBI" id="CHEBI:29105"/>
        <label>1</label>
    </ligand>
</feature>
<dbReference type="InterPro" id="IPR005259">
    <property type="entry name" value="PriA"/>
</dbReference>
<dbReference type="GO" id="GO:0006310">
    <property type="term" value="P:DNA recombination"/>
    <property type="evidence" value="ECO:0007669"/>
    <property type="project" value="InterPro"/>
</dbReference>
<dbReference type="AlphaFoldDB" id="E1X662"/>
<organism evidence="14 15">
    <name type="scientific">Halobacteriovorax marinus (strain ATCC BAA-682 / DSM 15412 / SJ)</name>
    <name type="common">Bacteriovorax marinus</name>
    <dbReference type="NCBI Taxonomy" id="862908"/>
    <lineage>
        <taxon>Bacteria</taxon>
        <taxon>Pseudomonadati</taxon>
        <taxon>Bdellovibrionota</taxon>
        <taxon>Bacteriovoracia</taxon>
        <taxon>Bacteriovoracales</taxon>
        <taxon>Halobacteriovoraceae</taxon>
        <taxon>Halobacteriovorax</taxon>
    </lineage>
</organism>
<gene>
    <name evidence="12" type="primary">priA</name>
    <name evidence="14" type="ordered locus">BMS_2625</name>
</gene>
<dbReference type="GO" id="GO:0006302">
    <property type="term" value="P:double-strand break repair"/>
    <property type="evidence" value="ECO:0007669"/>
    <property type="project" value="InterPro"/>
</dbReference>
<keyword evidence="7" id="KW-0862">Zinc</keyword>
<dbReference type="GO" id="GO:0005524">
    <property type="term" value="F:ATP binding"/>
    <property type="evidence" value="ECO:0007669"/>
    <property type="project" value="UniProtKB-UniRule"/>
</dbReference>
<evidence type="ECO:0000256" key="8">
    <source>
        <dbReference type="ARBA" id="ARBA00022840"/>
    </source>
</evidence>
<keyword evidence="2 12" id="KW-0235">DNA replication</keyword>
<evidence type="ECO:0000256" key="6">
    <source>
        <dbReference type="ARBA" id="ARBA00022806"/>
    </source>
</evidence>
<dbReference type="KEGG" id="bmx:BMS_2625"/>
<dbReference type="Pfam" id="PF00271">
    <property type="entry name" value="Helicase_C"/>
    <property type="match status" value="1"/>
</dbReference>
<dbReference type="InterPro" id="IPR006935">
    <property type="entry name" value="Helicase/UvrB_N"/>
</dbReference>
<dbReference type="GO" id="GO:0003677">
    <property type="term" value="F:DNA binding"/>
    <property type="evidence" value="ECO:0007669"/>
    <property type="project" value="UniProtKB-UniRule"/>
</dbReference>
<evidence type="ECO:0000256" key="5">
    <source>
        <dbReference type="ARBA" id="ARBA00022801"/>
    </source>
</evidence>
<evidence type="ECO:0000256" key="7">
    <source>
        <dbReference type="ARBA" id="ARBA00022833"/>
    </source>
</evidence>
<keyword evidence="10 12" id="KW-0413">Isomerase</keyword>
<dbReference type="SUPFAM" id="SSF52540">
    <property type="entry name" value="P-loop containing nucleoside triphosphate hydrolases"/>
    <property type="match status" value="2"/>
</dbReference>
<dbReference type="Proteomes" id="UP000008963">
    <property type="component" value="Chromosome"/>
</dbReference>
<keyword evidence="4 12" id="KW-0547">Nucleotide-binding</keyword>
<proteinExistence type="inferred from homology"/>
<dbReference type="PANTHER" id="PTHR30580">
    <property type="entry name" value="PRIMOSOMAL PROTEIN N"/>
    <property type="match status" value="1"/>
</dbReference>
<evidence type="ECO:0000256" key="2">
    <source>
        <dbReference type="ARBA" id="ARBA00022705"/>
    </source>
</evidence>
<dbReference type="Gene3D" id="3.40.50.300">
    <property type="entry name" value="P-loop containing nucleotide triphosphate hydrolases"/>
    <property type="match status" value="2"/>
</dbReference>
<dbReference type="EMBL" id="FQ312005">
    <property type="protein sequence ID" value="CBW27407.1"/>
    <property type="molecule type" value="Genomic_DNA"/>
</dbReference>
<comment type="catalytic activity">
    <reaction evidence="11 12">
        <text>ATP + H2O = ADP + phosphate + H(+)</text>
        <dbReference type="Rhea" id="RHEA:13065"/>
        <dbReference type="ChEBI" id="CHEBI:15377"/>
        <dbReference type="ChEBI" id="CHEBI:15378"/>
        <dbReference type="ChEBI" id="CHEBI:30616"/>
        <dbReference type="ChEBI" id="CHEBI:43474"/>
        <dbReference type="ChEBI" id="CHEBI:456216"/>
        <dbReference type="EC" id="5.6.2.4"/>
    </reaction>
</comment>
<keyword evidence="8 12" id="KW-0067">ATP-binding</keyword>
<keyword evidence="5 12" id="KW-0378">Hydrolase</keyword>
<evidence type="ECO:0000256" key="9">
    <source>
        <dbReference type="ARBA" id="ARBA00023125"/>
    </source>
</evidence>
<dbReference type="GO" id="GO:1990077">
    <property type="term" value="C:primosome complex"/>
    <property type="evidence" value="ECO:0007669"/>
    <property type="project" value="UniProtKB-UniRule"/>
</dbReference>
<dbReference type="PANTHER" id="PTHR30580:SF0">
    <property type="entry name" value="PRIMOSOMAL PROTEIN N"/>
    <property type="match status" value="1"/>
</dbReference>
<keyword evidence="15" id="KW-1185">Reference proteome</keyword>
<dbReference type="EC" id="5.6.2.4" evidence="12"/>
<keyword evidence="3" id="KW-0479">Metal-binding</keyword>
<dbReference type="RefSeq" id="WP_014245182.1">
    <property type="nucleotide sequence ID" value="NC_016620.1"/>
</dbReference>
<protein>
    <recommendedName>
        <fullName evidence="12">Replication restart protein PriA</fullName>
    </recommendedName>
    <alternativeName>
        <fullName evidence="12">ATP-dependent DNA helicase PriA</fullName>
        <ecNumber evidence="12">5.6.2.4</ecNumber>
    </alternativeName>
    <alternativeName>
        <fullName evidence="12">DNA 3'-5' helicase PriA</fullName>
    </alternativeName>
</protein>
<dbReference type="GO" id="GO:0016887">
    <property type="term" value="F:ATP hydrolysis activity"/>
    <property type="evidence" value="ECO:0007669"/>
    <property type="project" value="RHEA"/>
</dbReference>
<comment type="similarity">
    <text evidence="12">Belongs to the helicase family. PriA subfamily.</text>
</comment>
<evidence type="ECO:0000256" key="12">
    <source>
        <dbReference type="HAMAP-Rule" id="MF_00983"/>
    </source>
</evidence>
<feature type="binding site" evidence="12">
    <location>
        <position position="421"/>
    </location>
    <ligand>
        <name>Zn(2+)</name>
        <dbReference type="ChEBI" id="CHEBI:29105"/>
        <label>1</label>
    </ligand>
</feature>
<dbReference type="InterPro" id="IPR001650">
    <property type="entry name" value="Helicase_C-like"/>
</dbReference>
<dbReference type="Gene3D" id="3.40.1440.60">
    <property type="entry name" value="PriA, 3(prime) DNA-binding domain"/>
    <property type="match status" value="1"/>
</dbReference>
<comment type="function">
    <text evidence="12">Initiates the restart of stalled replication forks, which reloads the replicative helicase on sites other than the origin of replication. Recognizes and binds to abandoned replication forks and remodels them to uncover a helicase loading site. Promotes assembly of the primosome at these replication forks.</text>
</comment>
<dbReference type="InterPro" id="IPR042115">
    <property type="entry name" value="PriA_3primeBD_sf"/>
</dbReference>
<dbReference type="InterPro" id="IPR041222">
    <property type="entry name" value="PriA_3primeBD"/>
</dbReference>
<sequence length="673" mass="76862">MKTYCKVAVKYPGPEGILTYECPTDFEVKRGDLVEVPLGRRKAAGCVVATGLGQDSVKEELEKYKLKPVSSKENELFSLSENELKLYEWMSRYYHYNLGMTIIECMPKILKRPRAVEFVEGLGEELPHELNPEQSLSFESIYSNVSGGFERFYIHGVTGSGKTSIYLKLMKKVLESGKSVLFLLPEINLTPQFTQTFAKYLSCKVFPYHSGVGDSEKNAIWKELKENKSPVLVMGVRSSVFLPIEDLGLVIVDEEHDQSFKQSDRCPYNGRDVAIKKAQLANAPVVLGSATPTVENYHSYSSKSENYFSLKKRAAGGFPEVELIDCREEKRLNRGSFKENELWPIHSKSLLAIKDKLAKGEQVLVFVNRLGFANYLQCRSCGFKFEDPNTNTPLRYFKGKNILKSAHSDYEIPTPDVCPECGNMSLLQQGFGTEKIQEVLQKHLEGYNIERFDRDEIKNVKQLEDKLTRFHNKEIDVFVGTQMLSKGHNFEKVNLVLVLGVDSIMNFPDFRAIEKAYQLITQINGRAGRYSPDAKVLIQTLTPGNKVFDYIKDHSFSEFYEDELMIREISKFPPFAKMAAIYFNSRFRSKLADNVVSVAATLKDVIAKNHLEVDILGPSPAMIEKRLNQYTWYIALKSHDINHLHKVLSFFERSYNRSNSISYKIDVDPYQIY</sequence>
<dbReference type="GO" id="GO:0043138">
    <property type="term" value="F:3'-5' DNA helicase activity"/>
    <property type="evidence" value="ECO:0007669"/>
    <property type="project" value="UniProtKB-EC"/>
</dbReference>
<dbReference type="SMART" id="SM00487">
    <property type="entry name" value="DEXDc"/>
    <property type="match status" value="1"/>
</dbReference>
<evidence type="ECO:0000256" key="4">
    <source>
        <dbReference type="ARBA" id="ARBA00022741"/>
    </source>
</evidence>
<dbReference type="GO" id="GO:0006269">
    <property type="term" value="P:DNA replication, synthesis of primer"/>
    <property type="evidence" value="ECO:0007669"/>
    <property type="project" value="UniProtKB-KW"/>
</dbReference>
<dbReference type="InterPro" id="IPR014001">
    <property type="entry name" value="Helicase_ATP-bd"/>
</dbReference>
<feature type="binding site" evidence="12">
    <location>
        <position position="378"/>
    </location>
    <ligand>
        <name>Zn(2+)</name>
        <dbReference type="ChEBI" id="CHEBI:29105"/>
        <label>1</label>
    </ligand>
</feature>
<dbReference type="HAMAP" id="MF_00983">
    <property type="entry name" value="PriA"/>
    <property type="match status" value="1"/>
</dbReference>
<dbReference type="NCBIfam" id="TIGR00595">
    <property type="entry name" value="priA"/>
    <property type="match status" value="1"/>
</dbReference>
<dbReference type="OrthoDB" id="5287268at2"/>
<dbReference type="eggNOG" id="COG1198">
    <property type="taxonomic scope" value="Bacteria"/>
</dbReference>
<keyword evidence="1 12" id="KW-0639">Primosome</keyword>
<dbReference type="InterPro" id="IPR041236">
    <property type="entry name" value="PriA_C"/>
</dbReference>
<evidence type="ECO:0000256" key="1">
    <source>
        <dbReference type="ARBA" id="ARBA00022515"/>
    </source>
</evidence>
<dbReference type="GO" id="GO:0006270">
    <property type="term" value="P:DNA replication initiation"/>
    <property type="evidence" value="ECO:0007669"/>
    <property type="project" value="TreeGrafter"/>
</dbReference>
<comment type="catalytic activity">
    <reaction evidence="12">
        <text>Couples ATP hydrolysis with the unwinding of duplex DNA by translocating in the 3'-5' direction.</text>
        <dbReference type="EC" id="5.6.2.4"/>
    </reaction>
</comment>
<reference evidence="15" key="1">
    <citation type="journal article" date="2013" name="ISME J.">
        <title>A small predatory core genome in the divergent marine Bacteriovorax marinus SJ and the terrestrial Bdellovibrio bacteriovorus.</title>
        <authorList>
            <person name="Crossman L.C."/>
            <person name="Chen H."/>
            <person name="Cerdeno-Tarraga A.M."/>
            <person name="Brooks K."/>
            <person name="Quail M.A."/>
            <person name="Pineiro S.A."/>
            <person name="Hobley L."/>
            <person name="Sockett R.E."/>
            <person name="Bentley S.D."/>
            <person name="Parkhill J."/>
            <person name="Williams H.N."/>
            <person name="Stine O.C."/>
        </authorList>
    </citation>
    <scope>NUCLEOTIDE SEQUENCE [LARGE SCALE GENOMIC DNA]</scope>
    <source>
        <strain evidence="15">ATCC BAA-682 / DSM 15412 / SJ</strain>
    </source>
</reference>
<dbReference type="GO" id="GO:0046872">
    <property type="term" value="F:metal ion binding"/>
    <property type="evidence" value="ECO:0007669"/>
    <property type="project" value="UniProtKB-KW"/>
</dbReference>
<feature type="domain" description="Helicase ATP-binding" evidence="13">
    <location>
        <begin position="143"/>
        <end position="310"/>
    </location>
</feature>
<comment type="caution">
    <text evidence="12">Lacks conserved residue(s) required for the propagation of feature annotation.</text>
</comment>
<dbReference type="Pfam" id="PF17764">
    <property type="entry name" value="PriA_3primeBD"/>
    <property type="match status" value="1"/>
</dbReference>
<keyword evidence="6 12" id="KW-0347">Helicase</keyword>
<dbReference type="PROSITE" id="PS51192">
    <property type="entry name" value="HELICASE_ATP_BIND_1"/>
    <property type="match status" value="1"/>
</dbReference>
<dbReference type="HOGENOM" id="CLU_013353_3_1_7"/>
<dbReference type="STRING" id="862908.BMS_2625"/>
<dbReference type="Pfam" id="PF18074">
    <property type="entry name" value="PriA_C"/>
    <property type="match status" value="1"/>
</dbReference>
<dbReference type="SMART" id="SM00490">
    <property type="entry name" value="HELICc"/>
    <property type="match status" value="1"/>
</dbReference>
<evidence type="ECO:0000259" key="13">
    <source>
        <dbReference type="PROSITE" id="PS51192"/>
    </source>
</evidence>
<evidence type="ECO:0000256" key="10">
    <source>
        <dbReference type="ARBA" id="ARBA00023235"/>
    </source>
</evidence>
<comment type="subunit">
    <text evidence="12">Component of the replication restart primosome.</text>
</comment>
<dbReference type="Pfam" id="PF04851">
    <property type="entry name" value="ResIII"/>
    <property type="match status" value="1"/>
</dbReference>
<evidence type="ECO:0000256" key="3">
    <source>
        <dbReference type="ARBA" id="ARBA00022723"/>
    </source>
</evidence>
<dbReference type="PATRIC" id="fig|862908.3.peg.2506"/>